<evidence type="ECO:0000256" key="1">
    <source>
        <dbReference type="ARBA" id="ARBA00006046"/>
    </source>
</evidence>
<evidence type="ECO:0000313" key="4">
    <source>
        <dbReference type="EMBL" id="MBD5779563.1"/>
    </source>
</evidence>
<gene>
    <name evidence="4" type="ORF">IEN85_08655</name>
</gene>
<comment type="similarity">
    <text evidence="1">Belongs to the carotenoid/retinoid oxidoreductase family.</text>
</comment>
<dbReference type="GO" id="GO:0016491">
    <property type="term" value="F:oxidoreductase activity"/>
    <property type="evidence" value="ECO:0007669"/>
    <property type="project" value="UniProtKB-KW"/>
</dbReference>
<dbReference type="InterPro" id="IPR002937">
    <property type="entry name" value="Amino_oxidase"/>
</dbReference>
<dbReference type="Pfam" id="PF01593">
    <property type="entry name" value="Amino_oxidase"/>
    <property type="match status" value="1"/>
</dbReference>
<protein>
    <submittedName>
        <fullName evidence="4">NAD(P)/FAD-dependent oxidoreductase</fullName>
    </submittedName>
</protein>
<accession>A0A927IHC0</accession>
<keyword evidence="2" id="KW-0560">Oxidoreductase</keyword>
<dbReference type="PANTHER" id="PTHR43734:SF7">
    <property type="entry name" value="4,4'-DIAPONEUROSPORENE OXYGENASE"/>
    <property type="match status" value="1"/>
</dbReference>
<dbReference type="Gene3D" id="3.50.50.60">
    <property type="entry name" value="FAD/NAD(P)-binding domain"/>
    <property type="match status" value="2"/>
</dbReference>
<organism evidence="4 5">
    <name type="scientific">Pelagicoccus enzymogenes</name>
    <dbReference type="NCBI Taxonomy" id="2773457"/>
    <lineage>
        <taxon>Bacteria</taxon>
        <taxon>Pseudomonadati</taxon>
        <taxon>Verrucomicrobiota</taxon>
        <taxon>Opitutia</taxon>
        <taxon>Puniceicoccales</taxon>
        <taxon>Pelagicoccaceae</taxon>
        <taxon>Pelagicoccus</taxon>
    </lineage>
</organism>
<proteinExistence type="inferred from homology"/>
<dbReference type="SUPFAM" id="SSF51905">
    <property type="entry name" value="FAD/NAD(P)-binding domain"/>
    <property type="match status" value="1"/>
</dbReference>
<dbReference type="Proteomes" id="UP000622317">
    <property type="component" value="Unassembled WGS sequence"/>
</dbReference>
<name>A0A927IHC0_9BACT</name>
<dbReference type="PANTHER" id="PTHR43734">
    <property type="entry name" value="PHYTOENE DESATURASE"/>
    <property type="match status" value="1"/>
</dbReference>
<dbReference type="InterPro" id="IPR036188">
    <property type="entry name" value="FAD/NAD-bd_sf"/>
</dbReference>
<sequence>MSEHYDVAIIGAGMSGLSAGIRAAHFGKKAIILEQHNAPGGLNSFYAKEGRKYDVGLHAMTNFVPAKERRAIFNKLLRQLRIDRSELDLIEQKSSRIAFPGANLRFGNDEALLESEVERVFPGQVDGFIRLSVAVRNYPDAAISQPYQSTRKWIKQFISDPLLEEMLFCPLMYYGSAVEDDMDVGQFVVMFRSIFHEGLARPAEGIRLLIRVVLDRYRKLGGIRKMKTGVKQLIAEGGKISRIVLENGSELTADVVLSCAGLPETYALVDKALVPDQSKLAGQLSFSETIAVYETLPETWGWGDDTIVFFNNAETFSYRNPADPIDLRSGVICLPNNFEYGDRPLGEGLVRVTCLANHDTWCGYSDEQYVAAKGDWFGRIQQSILPMMPVATRQYAEDLVATDMFTPRTVKKFTRRARGAIYGSPGKVKDGRTEWGNLFLCGTDQGYLGIVGSMLSGVVMANEHVLKG</sequence>
<dbReference type="EMBL" id="JACYFG010000009">
    <property type="protein sequence ID" value="MBD5779563.1"/>
    <property type="molecule type" value="Genomic_DNA"/>
</dbReference>
<evidence type="ECO:0000256" key="2">
    <source>
        <dbReference type="ARBA" id="ARBA00023002"/>
    </source>
</evidence>
<evidence type="ECO:0000313" key="5">
    <source>
        <dbReference type="Proteomes" id="UP000622317"/>
    </source>
</evidence>
<reference evidence="4" key="1">
    <citation type="submission" date="2020-09" db="EMBL/GenBank/DDBJ databases">
        <title>Pelagicoccus enzymogenes sp. nov. with an EPS production, isolated from marine sediment.</title>
        <authorList>
            <person name="Feng X."/>
        </authorList>
    </citation>
    <scope>NUCLEOTIDE SEQUENCE</scope>
    <source>
        <strain evidence="4">NFK12</strain>
    </source>
</reference>
<keyword evidence="5" id="KW-1185">Reference proteome</keyword>
<dbReference type="AlphaFoldDB" id="A0A927IHC0"/>
<comment type="caution">
    <text evidence="4">The sequence shown here is derived from an EMBL/GenBank/DDBJ whole genome shotgun (WGS) entry which is preliminary data.</text>
</comment>
<feature type="domain" description="Amine oxidase" evidence="3">
    <location>
        <begin position="14"/>
        <end position="371"/>
    </location>
</feature>
<evidence type="ECO:0000259" key="3">
    <source>
        <dbReference type="Pfam" id="PF01593"/>
    </source>
</evidence>
<dbReference type="RefSeq" id="WP_191616701.1">
    <property type="nucleotide sequence ID" value="NZ_JACYFG010000009.1"/>
</dbReference>